<organism evidence="1 2">
    <name type="scientific">Paenibacillus albidus</name>
    <dbReference type="NCBI Taxonomy" id="2041023"/>
    <lineage>
        <taxon>Bacteria</taxon>
        <taxon>Bacillati</taxon>
        <taxon>Bacillota</taxon>
        <taxon>Bacilli</taxon>
        <taxon>Bacillales</taxon>
        <taxon>Paenibacillaceae</taxon>
        <taxon>Paenibacillus</taxon>
    </lineage>
</organism>
<dbReference type="Proteomes" id="UP000637643">
    <property type="component" value="Unassembled WGS sequence"/>
</dbReference>
<proteinExistence type="predicted"/>
<protein>
    <recommendedName>
        <fullName evidence="3">Tail fiber protein</fullName>
    </recommendedName>
</protein>
<keyword evidence="2" id="KW-1185">Reference proteome</keyword>
<name>A0A917D374_9BACL</name>
<dbReference type="EMBL" id="BMKR01000041">
    <property type="protein sequence ID" value="GGG06731.1"/>
    <property type="molecule type" value="Genomic_DNA"/>
</dbReference>
<evidence type="ECO:0000313" key="2">
    <source>
        <dbReference type="Proteomes" id="UP000637643"/>
    </source>
</evidence>
<reference evidence="1" key="1">
    <citation type="journal article" date="2014" name="Int. J. Syst. Evol. Microbiol.">
        <title>Complete genome sequence of Corynebacterium casei LMG S-19264T (=DSM 44701T), isolated from a smear-ripened cheese.</title>
        <authorList>
            <consortium name="US DOE Joint Genome Institute (JGI-PGF)"/>
            <person name="Walter F."/>
            <person name="Albersmeier A."/>
            <person name="Kalinowski J."/>
            <person name="Ruckert C."/>
        </authorList>
    </citation>
    <scope>NUCLEOTIDE SEQUENCE</scope>
    <source>
        <strain evidence="1">CGMCC 1.16134</strain>
    </source>
</reference>
<evidence type="ECO:0000313" key="1">
    <source>
        <dbReference type="EMBL" id="GGG06731.1"/>
    </source>
</evidence>
<accession>A0A917D374</accession>
<sequence length="470" mass="49830">MAYPDNIDVFEEKLNKNPTGKNYVIEEQLPIPAGVYEGPLRHDNINNDTVRVYTGSRFTGERVTNFTISIPDSTPWRRLIKIYTAAAEVYVTYETPGDTVEADDINVLQDAVTVTQTEINRYKGVNDALVANTRTRLAAVESGKAEKTYVDTQLLSKADKTNTYTKTETDARIQSVVAAAPEALDTLKEIADALNNDPDFAGTMTTQLAGKVEKEAGKGLSANDYSTAEKTKLAGVAAAANHYVHPTNHPPSIITQDAGNRFVTDAEKLAWSAKETPSGSQAKADAVAGDLSDHEADNVRHITAVERTNWNAKASTAAATVSTAGLMSAADKSKLDGVVAGAQVNTVTSVVGRTGAVVVDKSDVGLSNVENYGLASQAEAESGTSGAKYMTPQRTMQAIQSQLASVGAGDMSKLIYDTNNSGIVDAAESVPWTGVSNKPATYPPSVHSHNYMPSGPLTWGQLRGGVTGAI</sequence>
<reference evidence="1" key="2">
    <citation type="submission" date="2020-09" db="EMBL/GenBank/DDBJ databases">
        <authorList>
            <person name="Sun Q."/>
            <person name="Zhou Y."/>
        </authorList>
    </citation>
    <scope>NUCLEOTIDE SEQUENCE</scope>
    <source>
        <strain evidence="1">CGMCC 1.16134</strain>
    </source>
</reference>
<comment type="caution">
    <text evidence="1">The sequence shown here is derived from an EMBL/GenBank/DDBJ whole genome shotgun (WGS) entry which is preliminary data.</text>
</comment>
<gene>
    <name evidence="1" type="ORF">GCM10010912_59240</name>
</gene>
<dbReference type="RefSeq" id="WP_229696428.1">
    <property type="nucleotide sequence ID" value="NZ_BMKR01000041.1"/>
</dbReference>
<dbReference type="AlphaFoldDB" id="A0A917D374"/>
<evidence type="ECO:0008006" key="3">
    <source>
        <dbReference type="Google" id="ProtNLM"/>
    </source>
</evidence>